<evidence type="ECO:0000313" key="1">
    <source>
        <dbReference type="EMBL" id="CBX80463.1"/>
    </source>
</evidence>
<name>E5B4R0_ERWAM</name>
<reference evidence="1" key="1">
    <citation type="journal article" date="2011" name="J. Bacteriol.">
        <title>Genome Sequence of an Erwinia amylovora Strain with Pathogenicity Restricted to Rubus Plants.</title>
        <authorList>
            <person name="Powney R."/>
            <person name="Smits T.H."/>
            <person name="Sawbridge T."/>
            <person name="Frey B."/>
            <person name="Blom J."/>
            <person name="Frey J.E."/>
            <person name="Plummer K.M."/>
            <person name="Beer S.V."/>
            <person name="Luck J."/>
            <person name="Duffy B."/>
            <person name="Rodoni B."/>
        </authorList>
    </citation>
    <scope>NUCLEOTIDE SEQUENCE</scope>
    <source>
        <strain evidence="1">ATCC BAA-2158</strain>
    </source>
</reference>
<proteinExistence type="predicted"/>
<dbReference type="AlphaFoldDB" id="E5B4R0"/>
<accession>E5B4R0</accession>
<organism evidence="1">
    <name type="scientific">Erwinia amylovora ATCC BAA-2158</name>
    <dbReference type="NCBI Taxonomy" id="889211"/>
    <lineage>
        <taxon>Bacteria</taxon>
        <taxon>Pseudomonadati</taxon>
        <taxon>Pseudomonadota</taxon>
        <taxon>Gammaproteobacteria</taxon>
        <taxon>Enterobacterales</taxon>
        <taxon>Erwiniaceae</taxon>
        <taxon>Erwinia</taxon>
    </lineage>
</organism>
<sequence length="33" mass="4011">MNFKNDDYEDDRLVYKCVTILFVNLKLCVSTFY</sequence>
<gene>
    <name evidence="1" type="ORF">EAIL5_1643</name>
</gene>
<dbReference type="EMBL" id="FR719190">
    <property type="protein sequence ID" value="CBX80463.1"/>
    <property type="molecule type" value="Genomic_DNA"/>
</dbReference>
<protein>
    <submittedName>
        <fullName evidence="1">Uncharacterized protein</fullName>
    </submittedName>
</protein>